<evidence type="ECO:0000256" key="1">
    <source>
        <dbReference type="SAM" id="MobiDB-lite"/>
    </source>
</evidence>
<dbReference type="AlphaFoldDB" id="A0A9W4X004"/>
<keyword evidence="3" id="KW-1185">Reference proteome</keyword>
<proteinExistence type="predicted"/>
<feature type="region of interest" description="Disordered" evidence="1">
    <location>
        <begin position="61"/>
        <end position="87"/>
    </location>
</feature>
<comment type="caution">
    <text evidence="2">The sequence shown here is derived from an EMBL/GenBank/DDBJ whole genome shotgun (WGS) entry which is preliminary data.</text>
</comment>
<organism evidence="2 3">
    <name type="scientific">Funneliformis geosporum</name>
    <dbReference type="NCBI Taxonomy" id="1117311"/>
    <lineage>
        <taxon>Eukaryota</taxon>
        <taxon>Fungi</taxon>
        <taxon>Fungi incertae sedis</taxon>
        <taxon>Mucoromycota</taxon>
        <taxon>Glomeromycotina</taxon>
        <taxon>Glomeromycetes</taxon>
        <taxon>Glomerales</taxon>
        <taxon>Glomeraceae</taxon>
        <taxon>Funneliformis</taxon>
    </lineage>
</organism>
<feature type="compositionally biased region" description="Basic and acidic residues" evidence="1">
    <location>
        <begin position="24"/>
        <end position="39"/>
    </location>
</feature>
<dbReference type="InterPro" id="IPR013885">
    <property type="entry name" value="DUF1764_euk"/>
</dbReference>
<dbReference type="EMBL" id="CAMKVN010007854">
    <property type="protein sequence ID" value="CAI2191931.1"/>
    <property type="molecule type" value="Genomic_DNA"/>
</dbReference>
<evidence type="ECO:0000313" key="3">
    <source>
        <dbReference type="Proteomes" id="UP001153678"/>
    </source>
</evidence>
<evidence type="ECO:0000313" key="2">
    <source>
        <dbReference type="EMBL" id="CAI2191931.1"/>
    </source>
</evidence>
<reference evidence="2" key="1">
    <citation type="submission" date="2022-08" db="EMBL/GenBank/DDBJ databases">
        <authorList>
            <person name="Kallberg Y."/>
            <person name="Tangrot J."/>
            <person name="Rosling A."/>
        </authorList>
    </citation>
    <scope>NUCLEOTIDE SEQUENCE</scope>
    <source>
        <strain evidence="2">Wild A</strain>
    </source>
</reference>
<accession>A0A9W4X004</accession>
<feature type="compositionally biased region" description="Basic and acidic residues" evidence="1">
    <location>
        <begin position="1"/>
        <end position="15"/>
    </location>
</feature>
<feature type="region of interest" description="Disordered" evidence="1">
    <location>
        <begin position="1"/>
        <end position="39"/>
    </location>
</feature>
<protein>
    <submittedName>
        <fullName evidence="2">12776_t:CDS:1</fullName>
    </submittedName>
</protein>
<name>A0A9W4X004_9GLOM</name>
<dbReference type="OrthoDB" id="20835at2759"/>
<dbReference type="Proteomes" id="UP001153678">
    <property type="component" value="Unassembled WGS sequence"/>
</dbReference>
<gene>
    <name evidence="2" type="ORF">FWILDA_LOCUS15320</name>
</gene>
<sequence>MSSKNDKKSQVEKRKSLFLPTKYQNDEKPTTDKNHENIVEKSKREIDDIFASVKIPAIPNKSQSTKRKLKLNDDDGFSDSRGTKNRKITEDGLPIFDIKELNIGHGGAVTIGILEIQAVEHKLLIYVAFLKLQ</sequence>
<dbReference type="Pfam" id="PF08576">
    <property type="entry name" value="DUF1764"/>
    <property type="match status" value="1"/>
</dbReference>